<accession>A0A168M9P8</accession>
<dbReference type="InParanoid" id="A0A168M9P8"/>
<evidence type="ECO:0000313" key="7">
    <source>
        <dbReference type="Proteomes" id="UP000078561"/>
    </source>
</evidence>
<keyword evidence="7" id="KW-1185">Reference proteome</keyword>
<evidence type="ECO:0000256" key="2">
    <source>
        <dbReference type="ARBA" id="ARBA00009993"/>
    </source>
</evidence>
<evidence type="ECO:0000256" key="3">
    <source>
        <dbReference type="ARBA" id="ARBA00021347"/>
    </source>
</evidence>
<protein>
    <recommendedName>
        <fullName evidence="3">Elongin-C</fullName>
    </recommendedName>
</protein>
<dbReference type="OMA" id="ELMMAPN"/>
<evidence type="ECO:0000259" key="5">
    <source>
        <dbReference type="Pfam" id="PF03931"/>
    </source>
</evidence>
<evidence type="ECO:0000313" key="6">
    <source>
        <dbReference type="EMBL" id="SAL98175.1"/>
    </source>
</evidence>
<keyword evidence="4" id="KW-0539">Nucleus</keyword>
<dbReference type="Gene3D" id="3.30.710.10">
    <property type="entry name" value="Potassium Channel Kv1.1, Chain A"/>
    <property type="match status" value="1"/>
</dbReference>
<dbReference type="STRING" id="4829.A0A168M9P8"/>
<dbReference type="Proteomes" id="UP000078561">
    <property type="component" value="Unassembled WGS sequence"/>
</dbReference>
<reference evidence="6" key="1">
    <citation type="submission" date="2016-04" db="EMBL/GenBank/DDBJ databases">
        <authorList>
            <person name="Evans L.H."/>
            <person name="Alamgir A."/>
            <person name="Owens N."/>
            <person name="Weber N.D."/>
            <person name="Virtaneva K."/>
            <person name="Barbian K."/>
            <person name="Babar A."/>
            <person name="Rosenke K."/>
        </authorList>
    </citation>
    <scope>NUCLEOTIDE SEQUENCE [LARGE SCALE GENOMIC DNA]</scope>
    <source>
        <strain evidence="6">CBS 101.48</strain>
    </source>
</reference>
<dbReference type="CDD" id="cd18321">
    <property type="entry name" value="BTB_POZ_EloC"/>
    <property type="match status" value="1"/>
</dbReference>
<dbReference type="InterPro" id="IPR011333">
    <property type="entry name" value="SKP1/BTB/POZ_sf"/>
</dbReference>
<dbReference type="FunFam" id="3.30.710.10:FF:000035">
    <property type="entry name" value="Elongin C transcription elongation factor"/>
    <property type="match status" value="1"/>
</dbReference>
<organism evidence="6">
    <name type="scientific">Absidia glauca</name>
    <name type="common">Pin mould</name>
    <dbReference type="NCBI Taxonomy" id="4829"/>
    <lineage>
        <taxon>Eukaryota</taxon>
        <taxon>Fungi</taxon>
        <taxon>Fungi incertae sedis</taxon>
        <taxon>Mucoromycota</taxon>
        <taxon>Mucoromycotina</taxon>
        <taxon>Mucoromycetes</taxon>
        <taxon>Mucorales</taxon>
        <taxon>Cunninghamellaceae</taxon>
        <taxon>Absidia</taxon>
    </lineage>
</organism>
<gene>
    <name evidence="6" type="primary">ABSGL_03702.1 scaffold 4609</name>
</gene>
<dbReference type="InterPro" id="IPR001232">
    <property type="entry name" value="SKP1-like"/>
</dbReference>
<dbReference type="Pfam" id="PF03931">
    <property type="entry name" value="Skp1_POZ"/>
    <property type="match status" value="1"/>
</dbReference>
<dbReference type="InterPro" id="IPR039948">
    <property type="entry name" value="ELC1"/>
</dbReference>
<evidence type="ECO:0000256" key="1">
    <source>
        <dbReference type="ARBA" id="ARBA00004123"/>
    </source>
</evidence>
<proteinExistence type="inferred from homology"/>
<name>A0A168M9P8_ABSGL</name>
<feature type="domain" description="SKP1 component POZ" evidence="5">
    <location>
        <begin position="11"/>
        <end position="72"/>
    </location>
</feature>
<dbReference type="GO" id="GO:0006511">
    <property type="term" value="P:ubiquitin-dependent protein catabolic process"/>
    <property type="evidence" value="ECO:0007669"/>
    <property type="project" value="InterPro"/>
</dbReference>
<comment type="subcellular location">
    <subcellularLocation>
        <location evidence="1">Nucleus</location>
    </subcellularLocation>
</comment>
<evidence type="ECO:0000256" key="4">
    <source>
        <dbReference type="ARBA" id="ARBA00023242"/>
    </source>
</evidence>
<dbReference type="PANTHER" id="PTHR20648">
    <property type="entry name" value="ELONGIN-C"/>
    <property type="match status" value="1"/>
</dbReference>
<comment type="similarity">
    <text evidence="2">Belongs to the SKP1 family.</text>
</comment>
<dbReference type="SMART" id="SM00512">
    <property type="entry name" value="Skp1"/>
    <property type="match status" value="1"/>
</dbReference>
<dbReference type="EMBL" id="LT552047">
    <property type="protein sequence ID" value="SAL98175.1"/>
    <property type="molecule type" value="Genomic_DNA"/>
</dbReference>
<dbReference type="GO" id="GO:0005634">
    <property type="term" value="C:nucleus"/>
    <property type="evidence" value="ECO:0007669"/>
    <property type="project" value="UniProtKB-SubCell"/>
</dbReference>
<dbReference type="OrthoDB" id="249087at2759"/>
<dbReference type="InterPro" id="IPR016073">
    <property type="entry name" value="Skp1_comp_POZ"/>
</dbReference>
<dbReference type="FunCoup" id="A0A168M9P8">
    <property type="interactions" value="411"/>
</dbReference>
<dbReference type="SUPFAM" id="SSF54695">
    <property type="entry name" value="POZ domain"/>
    <property type="match status" value="1"/>
</dbReference>
<sequence>MTDVEENKSNYVKLISSDGFEFVIHREAAIRSGTIKNMLDGPVQFRESVENEIPFRDIKAVILEVVCRYLYYKWRYEGSATEIPEFKIDPEVVLETLMTADFLEC</sequence>
<dbReference type="AlphaFoldDB" id="A0A168M9P8"/>